<evidence type="ECO:0000313" key="4">
    <source>
        <dbReference type="EMBL" id="RST31854.1"/>
    </source>
</evidence>
<protein>
    <submittedName>
        <fullName evidence="4">ComF family protein</fullName>
    </submittedName>
</protein>
<comment type="similarity">
    <text evidence="1">Belongs to the ComF/GntX family.</text>
</comment>
<reference evidence="4 5" key="1">
    <citation type="submission" date="2018-12" db="EMBL/GenBank/DDBJ databases">
        <title>Sphingomonas sp. HMF7854 Genome sequencing and assembly.</title>
        <authorList>
            <person name="Cha I."/>
            <person name="Kang H."/>
            <person name="Kim H."/>
            <person name="Kang J."/>
            <person name="Joh K."/>
        </authorList>
    </citation>
    <scope>NUCLEOTIDE SEQUENCE [LARGE SCALE GENOMIC DNA]</scope>
    <source>
        <strain evidence="4 5">HMF7854</strain>
    </source>
</reference>
<comment type="caution">
    <text evidence="4">The sequence shown here is derived from an EMBL/GenBank/DDBJ whole genome shotgun (WGS) entry which is preliminary data.</text>
</comment>
<dbReference type="InterPro" id="IPR029057">
    <property type="entry name" value="PRTase-like"/>
</dbReference>
<dbReference type="PANTHER" id="PTHR47505:SF1">
    <property type="entry name" value="DNA UTILIZATION PROTEIN YHGH"/>
    <property type="match status" value="1"/>
</dbReference>
<dbReference type="InterPro" id="IPR051910">
    <property type="entry name" value="ComF/GntX_DNA_util-trans"/>
</dbReference>
<dbReference type="PANTHER" id="PTHR47505">
    <property type="entry name" value="DNA UTILIZATION PROTEIN YHGH"/>
    <property type="match status" value="1"/>
</dbReference>
<dbReference type="Proteomes" id="UP000274661">
    <property type="component" value="Unassembled WGS sequence"/>
</dbReference>
<gene>
    <name evidence="4" type="ORF">HMF7854_14170</name>
</gene>
<keyword evidence="5" id="KW-1185">Reference proteome</keyword>
<dbReference type="Gene3D" id="3.40.50.2020">
    <property type="match status" value="1"/>
</dbReference>
<sequence length="251" mass="27287">MSALGDKAFMRAFLREAGRRVLDFSLPARCVACGEIVAEVGVFCATCWTALNFLPAEGCTICGLPLEGTEVDTCGACLARPPRIDRIRAAVEYGDISRQVAMKLKYGRKIAVARAMARYMRPLLTGDDIVLVPVPLHRGRLWKRGFNQAVLIAEALARGTGARVEKQLLRRTRPTPSLRGLTALQRRKAVAGAFAVRPEHDIAGRTIVLVDDVYTTGSTCSSCARALKKAGAARVELIGWARVLRPAPFAR</sequence>
<dbReference type="InterPro" id="IPR044005">
    <property type="entry name" value="DZR_2"/>
</dbReference>
<accession>A0A3R9X9F4</accession>
<feature type="domain" description="Double zinc ribbon" evidence="3">
    <location>
        <begin position="21"/>
        <end position="78"/>
    </location>
</feature>
<dbReference type="AlphaFoldDB" id="A0A3R9X9F4"/>
<name>A0A3R9X9F4_9SPHN</name>
<dbReference type="Pfam" id="PF00156">
    <property type="entry name" value="Pribosyltran"/>
    <property type="match status" value="1"/>
</dbReference>
<evidence type="ECO:0000256" key="1">
    <source>
        <dbReference type="ARBA" id="ARBA00008007"/>
    </source>
</evidence>
<feature type="domain" description="Phosphoribosyltransferase" evidence="2">
    <location>
        <begin position="172"/>
        <end position="237"/>
    </location>
</feature>
<dbReference type="SUPFAM" id="SSF53271">
    <property type="entry name" value="PRTase-like"/>
    <property type="match status" value="1"/>
</dbReference>
<dbReference type="InterPro" id="IPR000836">
    <property type="entry name" value="PRTase_dom"/>
</dbReference>
<organism evidence="4 5">
    <name type="scientific">Sphingomonas ginkgonis</name>
    <dbReference type="NCBI Taxonomy" id="2315330"/>
    <lineage>
        <taxon>Bacteria</taxon>
        <taxon>Pseudomonadati</taxon>
        <taxon>Pseudomonadota</taxon>
        <taxon>Alphaproteobacteria</taxon>
        <taxon>Sphingomonadales</taxon>
        <taxon>Sphingomonadaceae</taxon>
        <taxon>Sphingomonas</taxon>
    </lineage>
</organism>
<evidence type="ECO:0000259" key="2">
    <source>
        <dbReference type="Pfam" id="PF00156"/>
    </source>
</evidence>
<dbReference type="Pfam" id="PF18912">
    <property type="entry name" value="DZR_2"/>
    <property type="match status" value="1"/>
</dbReference>
<evidence type="ECO:0000313" key="5">
    <source>
        <dbReference type="Proteomes" id="UP000274661"/>
    </source>
</evidence>
<dbReference type="OrthoDB" id="9779910at2"/>
<evidence type="ECO:0000259" key="3">
    <source>
        <dbReference type="Pfam" id="PF18912"/>
    </source>
</evidence>
<proteinExistence type="inferred from homology"/>
<dbReference type="CDD" id="cd06223">
    <property type="entry name" value="PRTases_typeI"/>
    <property type="match status" value="1"/>
</dbReference>
<dbReference type="EMBL" id="RWJF01000001">
    <property type="protein sequence ID" value="RST31854.1"/>
    <property type="molecule type" value="Genomic_DNA"/>
</dbReference>